<evidence type="ECO:0000313" key="13">
    <source>
        <dbReference type="Proteomes" id="UP001589643"/>
    </source>
</evidence>
<evidence type="ECO:0000256" key="8">
    <source>
        <dbReference type="ARBA" id="ARBA00023157"/>
    </source>
</evidence>
<keyword evidence="8" id="KW-1015">Disulfide bond</keyword>
<feature type="transmembrane region" description="Helical" evidence="10">
    <location>
        <begin position="21"/>
        <end position="41"/>
    </location>
</feature>
<gene>
    <name evidence="12" type="ORF">AB7P39_14585</name>
</gene>
<dbReference type="InterPro" id="IPR038354">
    <property type="entry name" value="VKOR_sf"/>
</dbReference>
<evidence type="ECO:0000256" key="2">
    <source>
        <dbReference type="ARBA" id="ARBA00006214"/>
    </source>
</evidence>
<feature type="transmembrane region" description="Helical" evidence="10">
    <location>
        <begin position="109"/>
        <end position="130"/>
    </location>
</feature>
<keyword evidence="6" id="KW-0560">Oxidoreductase</keyword>
<accession>A0ABV5EVU5</accession>
<evidence type="ECO:0000256" key="1">
    <source>
        <dbReference type="ARBA" id="ARBA00004141"/>
    </source>
</evidence>
<organism evidence="12 13">
    <name type="scientific">Microbacterium plantarum</name>
    <dbReference type="NCBI Taxonomy" id="1816425"/>
    <lineage>
        <taxon>Bacteria</taxon>
        <taxon>Bacillati</taxon>
        <taxon>Actinomycetota</taxon>
        <taxon>Actinomycetes</taxon>
        <taxon>Micrococcales</taxon>
        <taxon>Microbacteriaceae</taxon>
        <taxon>Microbacterium</taxon>
    </lineage>
</organism>
<dbReference type="InterPro" id="IPR012932">
    <property type="entry name" value="VKOR"/>
</dbReference>
<comment type="subcellular location">
    <subcellularLocation>
        <location evidence="1">Membrane</location>
        <topology evidence="1">Multi-pass membrane protein</topology>
    </subcellularLocation>
</comment>
<dbReference type="Gene3D" id="1.20.1440.130">
    <property type="entry name" value="VKOR domain"/>
    <property type="match status" value="1"/>
</dbReference>
<keyword evidence="9" id="KW-0676">Redox-active center</keyword>
<keyword evidence="4" id="KW-0874">Quinone</keyword>
<comment type="similarity">
    <text evidence="2">Belongs to the VKOR family.</text>
</comment>
<keyword evidence="3 10" id="KW-0812">Transmembrane</keyword>
<evidence type="ECO:0000256" key="4">
    <source>
        <dbReference type="ARBA" id="ARBA00022719"/>
    </source>
</evidence>
<reference evidence="12 13" key="1">
    <citation type="submission" date="2024-08" db="EMBL/GenBank/DDBJ databases">
        <title>Heavy metals resistant antinobacteria isolated from wastewater.</title>
        <authorList>
            <person name="Roman Ponce B."/>
            <person name="Blanco Mercado M.A."/>
            <person name="Avila Aldana I.N."/>
            <person name="Morales Arrieta S."/>
        </authorList>
    </citation>
    <scope>NUCLEOTIDE SEQUENCE [LARGE SCALE GENOMIC DNA]</scope>
    <source>
        <strain evidence="13">sma-1</strain>
    </source>
</reference>
<proteinExistence type="inferred from homology"/>
<evidence type="ECO:0000256" key="7">
    <source>
        <dbReference type="ARBA" id="ARBA00023136"/>
    </source>
</evidence>
<evidence type="ECO:0000313" key="12">
    <source>
        <dbReference type="EMBL" id="MFB8894073.1"/>
    </source>
</evidence>
<evidence type="ECO:0000256" key="10">
    <source>
        <dbReference type="SAM" id="Phobius"/>
    </source>
</evidence>
<dbReference type="Pfam" id="PF07884">
    <property type="entry name" value="VKOR"/>
    <property type="match status" value="1"/>
</dbReference>
<keyword evidence="5 10" id="KW-1133">Transmembrane helix</keyword>
<protein>
    <submittedName>
        <fullName evidence="12">Vitamin K epoxide reductase family protein</fullName>
    </submittedName>
</protein>
<dbReference type="CDD" id="cd12922">
    <property type="entry name" value="VKOR_5"/>
    <property type="match status" value="1"/>
</dbReference>
<evidence type="ECO:0000256" key="6">
    <source>
        <dbReference type="ARBA" id="ARBA00023002"/>
    </source>
</evidence>
<feature type="transmembrane region" description="Helical" evidence="10">
    <location>
        <begin position="136"/>
        <end position="162"/>
    </location>
</feature>
<comment type="caution">
    <text evidence="12">The sequence shown here is derived from an EMBL/GenBank/DDBJ whole genome shotgun (WGS) entry which is preliminary data.</text>
</comment>
<keyword evidence="7 10" id="KW-0472">Membrane</keyword>
<dbReference type="InterPro" id="IPR041714">
    <property type="entry name" value="VKOR_Actinobacteria"/>
</dbReference>
<name>A0ABV5EVU5_9MICO</name>
<dbReference type="EMBL" id="JBHLHV010000002">
    <property type="protein sequence ID" value="MFB8894073.1"/>
    <property type="molecule type" value="Genomic_DNA"/>
</dbReference>
<dbReference type="RefSeq" id="WP_378719896.1">
    <property type="nucleotide sequence ID" value="NZ_JBHLHV010000002.1"/>
</dbReference>
<keyword evidence="13" id="KW-1185">Reference proteome</keyword>
<evidence type="ECO:0000256" key="5">
    <source>
        <dbReference type="ARBA" id="ARBA00022989"/>
    </source>
</evidence>
<feature type="transmembrane region" description="Helical" evidence="10">
    <location>
        <begin position="174"/>
        <end position="197"/>
    </location>
</feature>
<evidence type="ECO:0000256" key="3">
    <source>
        <dbReference type="ARBA" id="ARBA00022692"/>
    </source>
</evidence>
<evidence type="ECO:0000256" key="9">
    <source>
        <dbReference type="ARBA" id="ARBA00023284"/>
    </source>
</evidence>
<dbReference type="SMART" id="SM00756">
    <property type="entry name" value="VKc"/>
    <property type="match status" value="1"/>
</dbReference>
<dbReference type="Proteomes" id="UP001589643">
    <property type="component" value="Unassembled WGS sequence"/>
</dbReference>
<feature type="domain" description="Vitamin K epoxide reductase" evidence="11">
    <location>
        <begin position="19"/>
        <end position="161"/>
    </location>
</feature>
<feature type="transmembrane region" description="Helical" evidence="10">
    <location>
        <begin position="76"/>
        <end position="97"/>
    </location>
</feature>
<sequence>MPTAASAAVSENRRGIRPGPALAVVWIVAGVAGWIVSFLLYHEYIGQLTGADALISCDISPIVTCGPNLLSPGGNLLGFSNSIIGIVLFPGAIYAGVSGLAALAGLRPWYWRVYAGFVAAAFVLVHVFAYRSVFEYGSLCPWCMVVWLVTIPLFWSTLGWTLRAGVWGRAPQRVGAWVLSWAPLVVVVDYLMIAVAAQLRLDVLGSL</sequence>
<evidence type="ECO:0000259" key="11">
    <source>
        <dbReference type="SMART" id="SM00756"/>
    </source>
</evidence>